<keyword evidence="1" id="KW-0812">Transmembrane</keyword>
<protein>
    <submittedName>
        <fullName evidence="3">Peptidase M23</fullName>
    </submittedName>
</protein>
<dbReference type="EMBL" id="CP014141">
    <property type="protein sequence ID" value="AMA76050.1"/>
    <property type="molecule type" value="Genomic_DNA"/>
</dbReference>
<accession>A0A0X8D9P7</accession>
<dbReference type="KEGG" id="tpar:AV541_09020"/>
<dbReference type="InterPro" id="IPR050570">
    <property type="entry name" value="Cell_wall_metabolism_enzyme"/>
</dbReference>
<dbReference type="RefSeq" id="WP_014630165.1">
    <property type="nucleotide sequence ID" value="NZ_CP014141.1"/>
</dbReference>
<keyword evidence="1" id="KW-0472">Membrane</keyword>
<dbReference type="Pfam" id="PF01551">
    <property type="entry name" value="Peptidase_M23"/>
    <property type="match status" value="1"/>
</dbReference>
<evidence type="ECO:0000313" key="4">
    <source>
        <dbReference type="Proteomes" id="UP000061630"/>
    </source>
</evidence>
<dbReference type="InterPro" id="IPR011055">
    <property type="entry name" value="Dup_hybrid_motif"/>
</dbReference>
<sequence length="231" mass="25383">MGWKPGHYLLLAVSLYALVVTFAFSLRGRQVAALRQEAMAYRERALWAPEGYMLPLPGACLPSLPENLPGAPRPYRKGVSAGFVFRQGDACVPVVRGMGVVAAFGGEVVKVDPDFQELSEEAWQALLERVREGASPEEMDLLRGLEVHVRHPDGRTTVYAHLQAPYPGLKVGSRVHRGDPIGYVGNTGLRGGASRLLFEVWEGEPDRSAFLFQGLEGEELLRRARAFFGLP</sequence>
<dbReference type="Gene3D" id="2.70.70.10">
    <property type="entry name" value="Glucose Permease (Domain IIA)"/>
    <property type="match status" value="1"/>
</dbReference>
<dbReference type="Proteomes" id="UP000061630">
    <property type="component" value="Chromosome"/>
</dbReference>
<name>A0A0X8D9P7_9DEIN</name>
<keyword evidence="1" id="KW-1133">Transmembrane helix</keyword>
<evidence type="ECO:0000313" key="3">
    <source>
        <dbReference type="EMBL" id="AMA76050.1"/>
    </source>
</evidence>
<dbReference type="CDD" id="cd12797">
    <property type="entry name" value="M23_peptidase"/>
    <property type="match status" value="1"/>
</dbReference>
<evidence type="ECO:0000259" key="2">
    <source>
        <dbReference type="Pfam" id="PF01551"/>
    </source>
</evidence>
<organism evidence="3 4">
    <name type="scientific">Thermus parvatiensis</name>
    <dbReference type="NCBI Taxonomy" id="456163"/>
    <lineage>
        <taxon>Bacteria</taxon>
        <taxon>Thermotogati</taxon>
        <taxon>Deinococcota</taxon>
        <taxon>Deinococci</taxon>
        <taxon>Thermales</taxon>
        <taxon>Thermaceae</taxon>
        <taxon>Thermus</taxon>
    </lineage>
</organism>
<dbReference type="PANTHER" id="PTHR21666">
    <property type="entry name" value="PEPTIDASE-RELATED"/>
    <property type="match status" value="1"/>
</dbReference>
<feature type="domain" description="M23ase beta-sheet core" evidence="2">
    <location>
        <begin position="144"/>
        <end position="203"/>
    </location>
</feature>
<dbReference type="SUPFAM" id="SSF51261">
    <property type="entry name" value="Duplicated hybrid motif"/>
    <property type="match status" value="1"/>
</dbReference>
<dbReference type="GO" id="GO:0004222">
    <property type="term" value="F:metalloendopeptidase activity"/>
    <property type="evidence" value="ECO:0007669"/>
    <property type="project" value="TreeGrafter"/>
</dbReference>
<reference evidence="3 4" key="1">
    <citation type="submission" date="2016-01" db="EMBL/GenBank/DDBJ databases">
        <title>Genome sequence of Thermus parvatiensis, a thermophile isolated from a hot water spring.</title>
        <authorList>
            <person name="Tripathi C."/>
            <person name="Lal R."/>
        </authorList>
    </citation>
    <scope>NUCLEOTIDE SEQUENCE [LARGE SCALE GENOMIC DNA]</scope>
    <source>
        <strain evidence="3 4">RL</strain>
    </source>
</reference>
<feature type="transmembrane region" description="Helical" evidence="1">
    <location>
        <begin position="6"/>
        <end position="26"/>
    </location>
</feature>
<dbReference type="InterPro" id="IPR016047">
    <property type="entry name" value="M23ase_b-sheet_dom"/>
</dbReference>
<dbReference type="PANTHER" id="PTHR21666:SF270">
    <property type="entry name" value="MUREIN HYDROLASE ACTIVATOR ENVC"/>
    <property type="match status" value="1"/>
</dbReference>
<evidence type="ECO:0000256" key="1">
    <source>
        <dbReference type="SAM" id="Phobius"/>
    </source>
</evidence>
<proteinExistence type="predicted"/>
<dbReference type="AlphaFoldDB" id="A0A0X8D9P7"/>
<gene>
    <name evidence="3" type="ORF">AV541_09020</name>
</gene>